<evidence type="ECO:0000313" key="5">
    <source>
        <dbReference type="Proteomes" id="UP000236327"/>
    </source>
</evidence>
<dbReference type="AlphaFoldDB" id="A0A2K2G222"/>
<dbReference type="GO" id="GO:0008654">
    <property type="term" value="P:phospholipid biosynthetic process"/>
    <property type="evidence" value="ECO:0007669"/>
    <property type="project" value="InterPro"/>
</dbReference>
<evidence type="ECO:0008006" key="6">
    <source>
        <dbReference type="Google" id="ProtNLM"/>
    </source>
</evidence>
<dbReference type="PROSITE" id="PS00379">
    <property type="entry name" value="CDP_ALCOHOL_P_TRANSF"/>
    <property type="match status" value="1"/>
</dbReference>
<dbReference type="InterPro" id="IPR048254">
    <property type="entry name" value="CDP_ALCOHOL_P_TRANSF_CS"/>
</dbReference>
<dbReference type="Proteomes" id="UP000236327">
    <property type="component" value="Unassembled WGS sequence"/>
</dbReference>
<evidence type="ECO:0000313" key="4">
    <source>
        <dbReference type="EMBL" id="PNU05083.1"/>
    </source>
</evidence>
<reference evidence="4 5" key="1">
    <citation type="submission" date="2016-05" db="EMBL/GenBank/DDBJ databases">
        <title>Complete genome sequence of Novosphingobium guangzhouense SA925(T).</title>
        <authorList>
            <person name="Sha S."/>
        </authorList>
    </citation>
    <scope>NUCLEOTIDE SEQUENCE [LARGE SCALE GENOMIC DNA]</scope>
    <source>
        <strain evidence="4 5">SA925</strain>
    </source>
</reference>
<keyword evidence="3" id="KW-1133">Transmembrane helix</keyword>
<dbReference type="GO" id="GO:0016020">
    <property type="term" value="C:membrane"/>
    <property type="evidence" value="ECO:0007669"/>
    <property type="project" value="InterPro"/>
</dbReference>
<dbReference type="OrthoDB" id="9767918at2"/>
<comment type="similarity">
    <text evidence="2">Belongs to the CDP-alcohol phosphatidyltransferase class-I family.</text>
</comment>
<accession>A0A2K2G222</accession>
<evidence type="ECO:0000256" key="2">
    <source>
        <dbReference type="RuleBase" id="RU003750"/>
    </source>
</evidence>
<keyword evidence="3" id="KW-0472">Membrane</keyword>
<proteinExistence type="inferred from homology"/>
<feature type="transmembrane region" description="Helical" evidence="3">
    <location>
        <begin position="258"/>
        <end position="276"/>
    </location>
</feature>
<dbReference type="GO" id="GO:0016780">
    <property type="term" value="F:phosphotransferase activity, for other substituted phosphate groups"/>
    <property type="evidence" value="ECO:0007669"/>
    <property type="project" value="InterPro"/>
</dbReference>
<keyword evidence="5" id="KW-1185">Reference proteome</keyword>
<organism evidence="4 5">
    <name type="scientific">Novosphingobium guangzhouense</name>
    <dbReference type="NCBI Taxonomy" id="1850347"/>
    <lineage>
        <taxon>Bacteria</taxon>
        <taxon>Pseudomonadati</taxon>
        <taxon>Pseudomonadota</taxon>
        <taxon>Alphaproteobacteria</taxon>
        <taxon>Sphingomonadales</taxon>
        <taxon>Sphingomonadaceae</taxon>
        <taxon>Novosphingobium</taxon>
    </lineage>
</organism>
<dbReference type="Pfam" id="PF01066">
    <property type="entry name" value="CDP-OH_P_transf"/>
    <property type="match status" value="1"/>
</dbReference>
<dbReference type="InterPro" id="IPR043130">
    <property type="entry name" value="CDP-OH_PTrfase_TM_dom"/>
</dbReference>
<dbReference type="RefSeq" id="WP_103095746.1">
    <property type="nucleotide sequence ID" value="NZ_LYMM01000029.1"/>
</dbReference>
<protein>
    <recommendedName>
        <fullName evidence="6">CDP-alcohol phosphatidyltransferase</fullName>
    </recommendedName>
</protein>
<name>A0A2K2G222_9SPHN</name>
<gene>
    <name evidence="4" type="ORF">A8V01_04475</name>
</gene>
<evidence type="ECO:0000256" key="1">
    <source>
        <dbReference type="ARBA" id="ARBA00022679"/>
    </source>
</evidence>
<sequence>MPRHVIAFTSARTAEYLVAGVPAAARALREVAANAPSADVECVITTSDAWTPSAYCQSECARLAPSVTLRTTGLATVAGHGATVFLRGEDLACGNPRLPSPYPAAIHPDLGSASLPFEHERDSLERLEQAGRTVIAATGKPGDGIVSRHLNRPVSQAISRRLLKIPGITPNQATIGTALLGLAMIASLLLGGQNGLVLGALLFQAASIFDGVDGEIARATWRMSARGAMLDSVIDAATNLFFIAGLTANLAMQGNLDAASAGTAGLAMLATGLFLIGRRSRAIGGNFTFDVVKHQVNARPSRLMQWLTWLTMRDFFAAAGALLIVAGYAHHALVGFAVCAALWLVFVLSVLVRTRPGRPIAAGE</sequence>
<feature type="transmembrane region" description="Helical" evidence="3">
    <location>
        <begin position="306"/>
        <end position="326"/>
    </location>
</feature>
<dbReference type="EMBL" id="LYMM01000029">
    <property type="protein sequence ID" value="PNU05083.1"/>
    <property type="molecule type" value="Genomic_DNA"/>
</dbReference>
<evidence type="ECO:0000256" key="3">
    <source>
        <dbReference type="SAM" id="Phobius"/>
    </source>
</evidence>
<keyword evidence="1 2" id="KW-0808">Transferase</keyword>
<dbReference type="Gene3D" id="1.20.120.1760">
    <property type="match status" value="1"/>
</dbReference>
<feature type="transmembrane region" description="Helical" evidence="3">
    <location>
        <begin position="332"/>
        <end position="352"/>
    </location>
</feature>
<keyword evidence="3" id="KW-0812">Transmembrane</keyword>
<dbReference type="InterPro" id="IPR000462">
    <property type="entry name" value="CDP-OH_P_trans"/>
</dbReference>
<comment type="caution">
    <text evidence="4">The sequence shown here is derived from an EMBL/GenBank/DDBJ whole genome shotgun (WGS) entry which is preliminary data.</text>
</comment>